<accession>A0ABQ3WZB5</accession>
<reference evidence="1 2" key="1">
    <citation type="submission" date="2021-01" db="EMBL/GenBank/DDBJ databases">
        <title>Whole genome shotgun sequence of Actinoplanes couchii NBRC 106145.</title>
        <authorList>
            <person name="Komaki H."/>
            <person name="Tamura T."/>
        </authorList>
    </citation>
    <scope>NUCLEOTIDE SEQUENCE [LARGE SCALE GENOMIC DNA]</scope>
    <source>
        <strain evidence="1 2">NBRC 106145</strain>
    </source>
</reference>
<keyword evidence="2" id="KW-1185">Reference proteome</keyword>
<comment type="caution">
    <text evidence="1">The sequence shown here is derived from an EMBL/GenBank/DDBJ whole genome shotgun (WGS) entry which is preliminary data.</text>
</comment>
<proteinExistence type="predicted"/>
<dbReference type="InterPro" id="IPR027417">
    <property type="entry name" value="P-loop_NTPase"/>
</dbReference>
<dbReference type="EMBL" id="BOMG01000002">
    <property type="protein sequence ID" value="GID51620.1"/>
    <property type="molecule type" value="Genomic_DNA"/>
</dbReference>
<sequence>MSPTERKVVDKLKNRMPIVLSASRGVGKTILLRKAEDELAKSLATDRVLPVFVKFRDSPLIAAKQGDAFLVWMIAKIRDEIARAATTYGLIAPDNSVIRAIRGQNSPGSTMEELETKLTTAYRRKSGGEEAVESLDPDDVHYLVERLCAQASIRRIVLLVDEAIHAFQPNQQRQFFTLMRNLSGPYITIKAAVYPGISTFGESFHPNHDATFIGLDRDILDKGYLEAMRSIVLAKDSGLRRAIEDNSAVFDTLAYAATGNPRILVKTISENRRLRRNALPDTLRQQYQEAILSEHTDLADKYDGHAALIHWGRSFIEDHVLRRIYQRNNTRKEATSHIWIHKDAPATVHRALQLLCFSGVLRQEDKNTRGPGKGIGTRYLVNLGCHLVLDDDPIEYCEQVTSKLNRRAAIDFPADEEKFDEIRDHDLGTIDQGDANAALRARLNSRATRLDLTDFQRKTIAELDLQTIGDVLLAEESTFRTVRGVGPVYARRIHNAAQAAVLEYLSG</sequence>
<evidence type="ECO:0000313" key="1">
    <source>
        <dbReference type="EMBL" id="GID51620.1"/>
    </source>
</evidence>
<dbReference type="SUPFAM" id="SSF52540">
    <property type="entry name" value="P-loop containing nucleoside triphosphate hydrolases"/>
    <property type="match status" value="1"/>
</dbReference>
<dbReference type="Gene3D" id="3.40.50.300">
    <property type="entry name" value="P-loop containing nucleotide triphosphate hydrolases"/>
    <property type="match status" value="1"/>
</dbReference>
<dbReference type="Proteomes" id="UP000612282">
    <property type="component" value="Unassembled WGS sequence"/>
</dbReference>
<organism evidence="1 2">
    <name type="scientific">Actinoplanes couchii</name>
    <dbReference type="NCBI Taxonomy" id="403638"/>
    <lineage>
        <taxon>Bacteria</taxon>
        <taxon>Bacillati</taxon>
        <taxon>Actinomycetota</taxon>
        <taxon>Actinomycetes</taxon>
        <taxon>Micromonosporales</taxon>
        <taxon>Micromonosporaceae</taxon>
        <taxon>Actinoplanes</taxon>
    </lineage>
</organism>
<protein>
    <recommendedName>
        <fullName evidence="3">Orc1-like AAA ATPase domain-containing protein</fullName>
    </recommendedName>
</protein>
<evidence type="ECO:0000313" key="2">
    <source>
        <dbReference type="Proteomes" id="UP000612282"/>
    </source>
</evidence>
<name>A0ABQ3WZB5_9ACTN</name>
<evidence type="ECO:0008006" key="3">
    <source>
        <dbReference type="Google" id="ProtNLM"/>
    </source>
</evidence>
<gene>
    <name evidence="1" type="ORF">Aco03nite_000240</name>
</gene>